<comment type="caution">
    <text evidence="3">The sequence shown here is derived from an EMBL/GenBank/DDBJ whole genome shotgun (WGS) entry which is preliminary data.</text>
</comment>
<name>A0ABD2LVB0_9BILA</name>
<feature type="transmembrane region" description="Helical" evidence="2">
    <location>
        <begin position="213"/>
        <end position="236"/>
    </location>
</feature>
<organism evidence="3 4">
    <name type="scientific">Heterodera trifolii</name>
    <dbReference type="NCBI Taxonomy" id="157864"/>
    <lineage>
        <taxon>Eukaryota</taxon>
        <taxon>Metazoa</taxon>
        <taxon>Ecdysozoa</taxon>
        <taxon>Nematoda</taxon>
        <taxon>Chromadorea</taxon>
        <taxon>Rhabditida</taxon>
        <taxon>Tylenchina</taxon>
        <taxon>Tylenchomorpha</taxon>
        <taxon>Tylenchoidea</taxon>
        <taxon>Heteroderidae</taxon>
        <taxon>Heteroderinae</taxon>
        <taxon>Heterodera</taxon>
    </lineage>
</organism>
<feature type="transmembrane region" description="Helical" evidence="2">
    <location>
        <begin position="279"/>
        <end position="298"/>
    </location>
</feature>
<keyword evidence="2" id="KW-0472">Membrane</keyword>
<feature type="compositionally biased region" description="Basic and acidic residues" evidence="1">
    <location>
        <begin position="525"/>
        <end position="548"/>
    </location>
</feature>
<dbReference type="EMBL" id="JBICBT010000258">
    <property type="protein sequence ID" value="KAL3119129.1"/>
    <property type="molecule type" value="Genomic_DNA"/>
</dbReference>
<evidence type="ECO:0000313" key="3">
    <source>
        <dbReference type="EMBL" id="KAL3119129.1"/>
    </source>
</evidence>
<evidence type="ECO:0000256" key="1">
    <source>
        <dbReference type="SAM" id="MobiDB-lite"/>
    </source>
</evidence>
<feature type="compositionally biased region" description="Polar residues" evidence="1">
    <location>
        <begin position="358"/>
        <end position="395"/>
    </location>
</feature>
<gene>
    <name evidence="3" type="ORF">niasHT_003912</name>
</gene>
<proteinExistence type="predicted"/>
<evidence type="ECO:0000313" key="4">
    <source>
        <dbReference type="Proteomes" id="UP001620626"/>
    </source>
</evidence>
<dbReference type="Proteomes" id="UP001620626">
    <property type="component" value="Unassembled WGS sequence"/>
</dbReference>
<feature type="region of interest" description="Disordered" evidence="1">
    <location>
        <begin position="358"/>
        <end position="403"/>
    </location>
</feature>
<feature type="region of interest" description="Disordered" evidence="1">
    <location>
        <begin position="500"/>
        <end position="575"/>
    </location>
</feature>
<feature type="transmembrane region" description="Helical" evidence="2">
    <location>
        <begin position="163"/>
        <end position="183"/>
    </location>
</feature>
<accession>A0ABD2LVB0</accession>
<feature type="region of interest" description="Disordered" evidence="1">
    <location>
        <begin position="1"/>
        <end position="55"/>
    </location>
</feature>
<keyword evidence="2" id="KW-1133">Transmembrane helix</keyword>
<keyword evidence="2" id="KW-0812">Transmembrane</keyword>
<feature type="region of interest" description="Disordered" evidence="1">
    <location>
        <begin position="118"/>
        <end position="145"/>
    </location>
</feature>
<reference evidence="3 4" key="1">
    <citation type="submission" date="2024-10" db="EMBL/GenBank/DDBJ databases">
        <authorList>
            <person name="Kim D."/>
        </authorList>
    </citation>
    <scope>NUCLEOTIDE SEQUENCE [LARGE SCALE GENOMIC DNA]</scope>
    <source>
        <strain evidence="3">BH-2024</strain>
    </source>
</reference>
<protein>
    <submittedName>
        <fullName evidence="3">Uncharacterized protein</fullName>
    </submittedName>
</protein>
<evidence type="ECO:0000256" key="2">
    <source>
        <dbReference type="SAM" id="Phobius"/>
    </source>
</evidence>
<dbReference type="AlphaFoldDB" id="A0ABD2LVB0"/>
<sequence length="575" mass="64034">MRFAASSASAPSSSSPSSSAPSSSSSSPSSSVPSSPSVVPSSSVSAAPLPSTSSALFPSSVGFPITVDETGTNANLFSSHKNRRGMLPSEANSQQRLRSFEGSLRNLSAELSPHGRFIAVPPTENARREEQKETQKRRNSSDKSEGEGIAVAIQQKVFENYHLVAYSLVIVTYLLAFCEYLYLRLLSLIFPEPLVYRRNCEKHHFEVLIRNEIHFASGCAVFLVMSVYQLFCFFLLTVSSRFMEIKRTFSHVVSIEQRIRHEMIFAVQRTMFATLYPTFAIYLMCSAVILCSIFYMVGLRDPIVHVGSRVIIYLFDLFVLLYLLAFPVLCVLFHPDINCRARLVRFFCWRNRKRESAGQTNNAGESKRTVTNLTERMGPNSANDGTSEFVGQTEKNGGRHEKMERGRPFQIGGIVHSVPAKMESMAAKGNEFGGEKSGEFATVPTTQQPMAQWGGSVANYGSLERRRPWGTILTRNFETETMALPTGTSVSIRAIRHRRRGDKYRRLRGGSDESAECRQNATNDAKTKMGTETETDRGGADKTAERRPRDGRRHAEKRTEQKQAAAWEDAGTVSC</sequence>
<keyword evidence="4" id="KW-1185">Reference proteome</keyword>
<feature type="transmembrane region" description="Helical" evidence="2">
    <location>
        <begin position="310"/>
        <end position="334"/>
    </location>
</feature>
<feature type="compositionally biased region" description="Basic and acidic residues" evidence="1">
    <location>
        <begin position="125"/>
        <end position="145"/>
    </location>
</feature>